<evidence type="ECO:0000256" key="3">
    <source>
        <dbReference type="ARBA" id="ARBA00022475"/>
    </source>
</evidence>
<reference evidence="12" key="1">
    <citation type="submission" date="2023-09" db="EMBL/GenBank/DDBJ databases">
        <title>First report of Pseudomonas coleopterorum DJ13 causing leaf spot on Rhododendron pulchrum Sweet in China.</title>
        <authorList>
            <person name="Zhang Y."/>
        </authorList>
    </citation>
    <scope>NUCLEOTIDE SEQUENCE</scope>
    <source>
        <strain evidence="12">DJ13</strain>
    </source>
</reference>
<evidence type="ECO:0000313" key="12">
    <source>
        <dbReference type="EMBL" id="WNC08084.1"/>
    </source>
</evidence>
<dbReference type="Gene3D" id="2.30.30.60">
    <property type="match status" value="1"/>
</dbReference>
<dbReference type="InterPro" id="IPR023408">
    <property type="entry name" value="MscS_beta-dom_sf"/>
</dbReference>
<sequence length="802" mass="85808">MRQSMINRWCMGLLALCLWASVPALAEPAPAPAASTDSAPVEVLATPAQLSDQLDQIRQKVSTAANDDLLASLRQAALQVQRQAEALLARQSVDMGHLDDQLNVLGAAQPDEPQTLTAQRRTLVNQKKALTTDQTDTTALSTSASDLAAQILNLRRNLLDTQISTRSASPLSSAFWSSLIRPTEEDVRKLGGLWQDVRQVFDTAMAPGSRGTFVMIVLSALLVWVVARRLIERLLVRAMIRWFPEGRLRRSTLALATGLTTVLTISAATSLLQWGIVSHSQPSANVLNLIDQVQTLILFCAFLVGIGRALLMLPNPSWRLPNIPDPVATAIGGLPAVLALSLMVTGTFERINSVIASSLALSVAVNGLTALLVALIFVYGLVRVRRTRRRLALERTAGFVGLIPFILAVWVGIILLGLLSGYLTLAYVLTVKLLWIGLVTSTAYLLTVFFVDICETLLSPKQAGGQALGAMLGLSPRHQAQASTLLAGIGRTLLLCIALILAFMPSGSNPSELLASFARLDVGSKSLGDLNIVPGDILLAVVLLVGGLLSIRILKNWLGDRLLPETNMDAGMRASLVTLVGYIGFVLLGIGVLSTLRISLTNLTWVVSALSVGIGFGLQAIVQNFISGLILLTERPVKVGDWVSLAGVEGDIRRINVRATEIQMGDRSTVIVPNSQFITQNVRNVTMGNALGVVGITLTLPLDTDVLKIRELLMTAYTEHEAVLADPAPSVTFKDLTSAGLLISVSGFVNSPRSVGGTRSDLLFTILDRLRTMGVALSAPQSMLLINDKVDAAPVQEPKPVA</sequence>
<evidence type="ECO:0000256" key="6">
    <source>
        <dbReference type="ARBA" id="ARBA00023136"/>
    </source>
</evidence>
<evidence type="ECO:0000256" key="5">
    <source>
        <dbReference type="ARBA" id="ARBA00022989"/>
    </source>
</evidence>
<dbReference type="Pfam" id="PF00924">
    <property type="entry name" value="MS_channel_2nd"/>
    <property type="match status" value="1"/>
</dbReference>
<feature type="transmembrane region" description="Helical" evidence="7">
    <location>
        <begin position="213"/>
        <end position="231"/>
    </location>
</feature>
<feature type="domain" description="DUF3772" evidence="10">
    <location>
        <begin position="138"/>
        <end position="196"/>
    </location>
</feature>
<evidence type="ECO:0000256" key="2">
    <source>
        <dbReference type="ARBA" id="ARBA00008017"/>
    </source>
</evidence>
<dbReference type="Gene3D" id="1.10.287.1260">
    <property type="match status" value="1"/>
</dbReference>
<feature type="transmembrane region" description="Helical" evidence="7">
    <location>
        <begin position="327"/>
        <end position="348"/>
    </location>
</feature>
<keyword evidence="8" id="KW-0732">Signal</keyword>
<evidence type="ECO:0000259" key="10">
    <source>
        <dbReference type="Pfam" id="PF12607"/>
    </source>
</evidence>
<dbReference type="Pfam" id="PF21082">
    <property type="entry name" value="MS_channel_3rd"/>
    <property type="match status" value="1"/>
</dbReference>
<feature type="signal peptide" evidence="8">
    <location>
        <begin position="1"/>
        <end position="26"/>
    </location>
</feature>
<evidence type="ECO:0000313" key="13">
    <source>
        <dbReference type="Proteomes" id="UP001258207"/>
    </source>
</evidence>
<dbReference type="PANTHER" id="PTHR30347:SF9">
    <property type="entry name" value="MINICONDUCTANCE MECHANOSENSITIVE CHANNEL MSCM"/>
    <property type="match status" value="1"/>
</dbReference>
<dbReference type="InterPro" id="IPR010920">
    <property type="entry name" value="LSM_dom_sf"/>
</dbReference>
<dbReference type="PANTHER" id="PTHR30347">
    <property type="entry name" value="POTASSIUM CHANNEL RELATED"/>
    <property type="match status" value="1"/>
</dbReference>
<feature type="domain" description="Mechanosensitive ion channel MscS" evidence="9">
    <location>
        <begin position="621"/>
        <end position="686"/>
    </location>
</feature>
<evidence type="ECO:0000259" key="11">
    <source>
        <dbReference type="Pfam" id="PF21082"/>
    </source>
</evidence>
<dbReference type="GO" id="GO:0005886">
    <property type="term" value="C:plasma membrane"/>
    <property type="evidence" value="ECO:0007669"/>
    <property type="project" value="UniProtKB-SubCell"/>
</dbReference>
<dbReference type="InterPro" id="IPR022249">
    <property type="entry name" value="DUF3772"/>
</dbReference>
<dbReference type="Proteomes" id="UP001258207">
    <property type="component" value="Chromosome"/>
</dbReference>
<evidence type="ECO:0000256" key="7">
    <source>
        <dbReference type="SAM" id="Phobius"/>
    </source>
</evidence>
<feature type="transmembrane region" description="Helical" evidence="7">
    <location>
        <begin position="354"/>
        <end position="382"/>
    </location>
</feature>
<feature type="transmembrane region" description="Helical" evidence="7">
    <location>
        <begin position="605"/>
        <end position="632"/>
    </location>
</feature>
<feature type="transmembrane region" description="Helical" evidence="7">
    <location>
        <begin position="433"/>
        <end position="451"/>
    </location>
</feature>
<keyword evidence="5 7" id="KW-1133">Transmembrane helix</keyword>
<dbReference type="Pfam" id="PF12607">
    <property type="entry name" value="DUF3772"/>
    <property type="match status" value="1"/>
</dbReference>
<evidence type="ECO:0000259" key="9">
    <source>
        <dbReference type="Pfam" id="PF00924"/>
    </source>
</evidence>
<keyword evidence="4 7" id="KW-0812">Transmembrane</keyword>
<dbReference type="InterPro" id="IPR011014">
    <property type="entry name" value="MscS_channel_TM-2"/>
</dbReference>
<dbReference type="GO" id="GO:0008381">
    <property type="term" value="F:mechanosensitive monoatomic ion channel activity"/>
    <property type="evidence" value="ECO:0007669"/>
    <property type="project" value="UniProtKB-ARBA"/>
</dbReference>
<feature type="transmembrane region" description="Helical" evidence="7">
    <location>
        <begin position="252"/>
        <end position="276"/>
    </location>
</feature>
<comment type="subcellular location">
    <subcellularLocation>
        <location evidence="1">Cell membrane</location>
        <topology evidence="1">Multi-pass membrane protein</topology>
    </subcellularLocation>
</comment>
<keyword evidence="6 7" id="KW-0472">Membrane</keyword>
<gene>
    <name evidence="12" type="ORF">RI108_12215</name>
</gene>
<comment type="similarity">
    <text evidence="2">Belongs to the MscS (TC 1.A.23) family.</text>
</comment>
<feature type="transmembrane region" description="Helical" evidence="7">
    <location>
        <begin position="296"/>
        <end position="315"/>
    </location>
</feature>
<name>A0AAJ6MRV0_9PSED</name>
<feature type="transmembrane region" description="Helical" evidence="7">
    <location>
        <begin position="402"/>
        <end position="427"/>
    </location>
</feature>
<dbReference type="InterPro" id="IPR052702">
    <property type="entry name" value="MscS-like_channel"/>
</dbReference>
<dbReference type="SUPFAM" id="SSF82689">
    <property type="entry name" value="Mechanosensitive channel protein MscS (YggB), C-terminal domain"/>
    <property type="match status" value="1"/>
</dbReference>
<dbReference type="InterPro" id="IPR011066">
    <property type="entry name" value="MscS_channel_C_sf"/>
</dbReference>
<dbReference type="AlphaFoldDB" id="A0AAJ6MRV0"/>
<proteinExistence type="inferred from homology"/>
<feature type="transmembrane region" description="Helical" evidence="7">
    <location>
        <begin position="485"/>
        <end position="504"/>
    </location>
</feature>
<protein>
    <submittedName>
        <fullName evidence="12">DUF3772 domain-containing protein</fullName>
    </submittedName>
</protein>
<feature type="transmembrane region" description="Helical" evidence="7">
    <location>
        <begin position="537"/>
        <end position="554"/>
    </location>
</feature>
<keyword evidence="3" id="KW-1003">Cell membrane</keyword>
<dbReference type="Gene3D" id="3.30.70.100">
    <property type="match status" value="1"/>
</dbReference>
<dbReference type="InterPro" id="IPR006685">
    <property type="entry name" value="MscS_channel_2nd"/>
</dbReference>
<organism evidence="12 13">
    <name type="scientific">Pseudomonas coleopterorum</name>
    <dbReference type="NCBI Taxonomy" id="1605838"/>
    <lineage>
        <taxon>Bacteria</taxon>
        <taxon>Pseudomonadati</taxon>
        <taxon>Pseudomonadota</taxon>
        <taxon>Gammaproteobacteria</taxon>
        <taxon>Pseudomonadales</taxon>
        <taxon>Pseudomonadaceae</taxon>
        <taxon>Pseudomonas</taxon>
    </lineage>
</organism>
<feature type="chain" id="PRO_5042531174" evidence="8">
    <location>
        <begin position="27"/>
        <end position="802"/>
    </location>
</feature>
<accession>A0AAJ6MRV0</accession>
<dbReference type="SUPFAM" id="SSF82861">
    <property type="entry name" value="Mechanosensitive channel protein MscS (YggB), transmembrane region"/>
    <property type="match status" value="1"/>
</dbReference>
<evidence type="ECO:0000256" key="8">
    <source>
        <dbReference type="SAM" id="SignalP"/>
    </source>
</evidence>
<dbReference type="SUPFAM" id="SSF50182">
    <property type="entry name" value="Sm-like ribonucleoproteins"/>
    <property type="match status" value="1"/>
</dbReference>
<evidence type="ECO:0000256" key="1">
    <source>
        <dbReference type="ARBA" id="ARBA00004651"/>
    </source>
</evidence>
<feature type="domain" description="Mechanosensitive ion channel MscS C-terminal" evidence="11">
    <location>
        <begin position="696"/>
        <end position="776"/>
    </location>
</feature>
<feature type="transmembrane region" description="Helical" evidence="7">
    <location>
        <begin position="574"/>
        <end position="593"/>
    </location>
</feature>
<evidence type="ECO:0000256" key="4">
    <source>
        <dbReference type="ARBA" id="ARBA00022692"/>
    </source>
</evidence>
<dbReference type="EMBL" id="CP134081">
    <property type="protein sequence ID" value="WNC08084.1"/>
    <property type="molecule type" value="Genomic_DNA"/>
</dbReference>
<dbReference type="InterPro" id="IPR049278">
    <property type="entry name" value="MS_channel_C"/>
</dbReference>